<accession>A0A1S4C949</accession>
<dbReference type="AlphaFoldDB" id="A0A1S4C949"/>
<dbReference type="PROSITE" id="PS50888">
    <property type="entry name" value="BHLH"/>
    <property type="match status" value="1"/>
</dbReference>
<evidence type="ECO:0000256" key="1">
    <source>
        <dbReference type="ARBA" id="ARBA00004123"/>
    </source>
</evidence>
<dbReference type="GO" id="GO:0006355">
    <property type="term" value="P:regulation of DNA-templated transcription"/>
    <property type="evidence" value="ECO:0007669"/>
    <property type="project" value="InterPro"/>
</dbReference>
<organism evidence="7">
    <name type="scientific">Nicotiana tabacum</name>
    <name type="common">Common tobacco</name>
    <dbReference type="NCBI Taxonomy" id="4097"/>
    <lineage>
        <taxon>Eukaryota</taxon>
        <taxon>Viridiplantae</taxon>
        <taxon>Streptophyta</taxon>
        <taxon>Embryophyta</taxon>
        <taxon>Tracheophyta</taxon>
        <taxon>Spermatophyta</taxon>
        <taxon>Magnoliopsida</taxon>
        <taxon>eudicotyledons</taxon>
        <taxon>Gunneridae</taxon>
        <taxon>Pentapetalae</taxon>
        <taxon>asterids</taxon>
        <taxon>lamiids</taxon>
        <taxon>Solanales</taxon>
        <taxon>Solanaceae</taxon>
        <taxon>Nicotianoideae</taxon>
        <taxon>Nicotianeae</taxon>
        <taxon>Nicotiana</taxon>
    </lineage>
</organism>
<dbReference type="InterPro" id="IPR024097">
    <property type="entry name" value="bHLH_ZIP_TF"/>
</dbReference>
<gene>
    <name evidence="7" type="primary">LOC107816431</name>
</gene>
<dbReference type="OMA" id="RMDFTME"/>
<comment type="subcellular location">
    <subcellularLocation>
        <location evidence="1">Nucleus</location>
    </subcellularLocation>
</comment>
<dbReference type="OrthoDB" id="775589at2759"/>
<dbReference type="InterPro" id="IPR011598">
    <property type="entry name" value="bHLH_dom"/>
</dbReference>
<evidence type="ECO:0000256" key="2">
    <source>
        <dbReference type="ARBA" id="ARBA00023015"/>
    </source>
</evidence>
<dbReference type="STRING" id="4097.A0A1S4C949"/>
<dbReference type="PANTHER" id="PTHR12565:SF463">
    <property type="entry name" value="TRANSCRIPTION FACTOR BHLH62-LIKE"/>
    <property type="match status" value="1"/>
</dbReference>
<dbReference type="Gene3D" id="4.10.280.10">
    <property type="entry name" value="Helix-loop-helix DNA-binding domain"/>
    <property type="match status" value="1"/>
</dbReference>
<dbReference type="PaxDb" id="4097-A0A1S4C949"/>
<dbReference type="GO" id="GO:0005634">
    <property type="term" value="C:nucleus"/>
    <property type="evidence" value="ECO:0007669"/>
    <property type="project" value="UniProtKB-SubCell"/>
</dbReference>
<reference evidence="7" key="1">
    <citation type="submission" date="2025-08" db="UniProtKB">
        <authorList>
            <consortium name="RefSeq"/>
        </authorList>
    </citation>
    <scope>IDENTIFICATION</scope>
</reference>
<evidence type="ECO:0000313" key="7">
    <source>
        <dbReference type="RefSeq" id="XP_016497636.1"/>
    </source>
</evidence>
<sequence>MKLLQDLVPGCNKVTGKAVMLDEIINYVQSLQRQVEFLSMKLATVNPRMDFTMEALLSKDMFQSRGSLSQNMYSSETSAQAFPYGFQSQPGQSFHKGTEFPFPINSLNNNLARNSNMQLPSLDGYVESTPQVPTFFEDDLNSVVQMGFGQNQNQSYPGNVPTSQMKVEL</sequence>
<dbReference type="InterPro" id="IPR036638">
    <property type="entry name" value="HLH_DNA-bd_sf"/>
</dbReference>
<evidence type="ECO:0000256" key="3">
    <source>
        <dbReference type="ARBA" id="ARBA00023163"/>
    </source>
</evidence>
<name>A0A1S4C949_TOBAC</name>
<dbReference type="SUPFAM" id="SSF47459">
    <property type="entry name" value="HLH, helix-loop-helix DNA-binding domain"/>
    <property type="match status" value="1"/>
</dbReference>
<feature type="region of interest" description="Disordered" evidence="5">
    <location>
        <begin position="149"/>
        <end position="169"/>
    </location>
</feature>
<dbReference type="GO" id="GO:0046983">
    <property type="term" value="F:protein dimerization activity"/>
    <property type="evidence" value="ECO:0007669"/>
    <property type="project" value="InterPro"/>
</dbReference>
<proteinExistence type="predicted"/>
<evidence type="ECO:0000256" key="4">
    <source>
        <dbReference type="ARBA" id="ARBA00023242"/>
    </source>
</evidence>
<protein>
    <submittedName>
        <fullName evidence="7">Transcription factor bHLH77</fullName>
    </submittedName>
</protein>
<evidence type="ECO:0000256" key="5">
    <source>
        <dbReference type="SAM" id="MobiDB-lite"/>
    </source>
</evidence>
<keyword evidence="3" id="KW-0804">Transcription</keyword>
<keyword evidence="2" id="KW-0805">Transcription regulation</keyword>
<dbReference type="RefSeq" id="XP_016497636.1">
    <property type="nucleotide sequence ID" value="XM_016642150.1"/>
</dbReference>
<dbReference type="PANTHER" id="PTHR12565">
    <property type="entry name" value="STEROL REGULATORY ELEMENT-BINDING PROTEIN"/>
    <property type="match status" value="1"/>
</dbReference>
<evidence type="ECO:0000259" key="6">
    <source>
        <dbReference type="PROSITE" id="PS50888"/>
    </source>
</evidence>
<feature type="domain" description="BHLH" evidence="6">
    <location>
        <begin position="1"/>
        <end position="31"/>
    </location>
</feature>
<keyword evidence="4" id="KW-0539">Nucleus</keyword>
<dbReference type="KEGG" id="nta:107816431"/>